<keyword evidence="5" id="KW-1185">Reference proteome</keyword>
<evidence type="ECO:0000313" key="1">
    <source>
        <dbReference type="EMBL" id="GFT08602.1"/>
    </source>
</evidence>
<evidence type="ECO:0000313" key="2">
    <source>
        <dbReference type="EMBL" id="GFT36085.1"/>
    </source>
</evidence>
<reference evidence="3" key="1">
    <citation type="submission" date="2020-08" db="EMBL/GenBank/DDBJ databases">
        <title>Multicomponent nature underlies the extraordinary mechanical properties of spider dragline silk.</title>
        <authorList>
            <person name="Kono N."/>
            <person name="Nakamura H."/>
            <person name="Mori M."/>
            <person name="Yoshida Y."/>
            <person name="Ohtoshi R."/>
            <person name="Malay A.D."/>
            <person name="Moran D.A.P."/>
            <person name="Tomita M."/>
            <person name="Numata K."/>
            <person name="Arakawa K."/>
        </authorList>
    </citation>
    <scope>NUCLEOTIDE SEQUENCE</scope>
</reference>
<evidence type="ECO:0000313" key="4">
    <source>
        <dbReference type="EMBL" id="GFU47811.1"/>
    </source>
</evidence>
<gene>
    <name evidence="1" type="ORF">NPIL_418101</name>
    <name evidence="3" type="ORF">NPIL_426211</name>
    <name evidence="4" type="ORF">NPIL_692401</name>
    <name evidence="2" type="ORF">NPIL_98611</name>
</gene>
<evidence type="ECO:0000313" key="3">
    <source>
        <dbReference type="EMBL" id="GFU04164.1"/>
    </source>
</evidence>
<feature type="non-terminal residue" evidence="3">
    <location>
        <position position="1"/>
    </location>
</feature>
<protein>
    <submittedName>
        <fullName evidence="3">Uncharacterized protein</fullName>
    </submittedName>
</protein>
<evidence type="ECO:0000313" key="5">
    <source>
        <dbReference type="Proteomes" id="UP000887013"/>
    </source>
</evidence>
<dbReference type="EMBL" id="BMAW01103329">
    <property type="protein sequence ID" value="GFT08602.1"/>
    <property type="molecule type" value="Genomic_DNA"/>
</dbReference>
<proteinExistence type="predicted"/>
<sequence>TTADEIKRARDYYVLADLEQCFSMLMLVWTRIAAAIVDELAIEDLDINVKLAEAHQSGYYEKPLKANIVSICE</sequence>
<organism evidence="3 5">
    <name type="scientific">Nephila pilipes</name>
    <name type="common">Giant wood spider</name>
    <name type="synonym">Nephila maculata</name>
    <dbReference type="NCBI Taxonomy" id="299642"/>
    <lineage>
        <taxon>Eukaryota</taxon>
        <taxon>Metazoa</taxon>
        <taxon>Ecdysozoa</taxon>
        <taxon>Arthropoda</taxon>
        <taxon>Chelicerata</taxon>
        <taxon>Arachnida</taxon>
        <taxon>Araneae</taxon>
        <taxon>Araneomorphae</taxon>
        <taxon>Entelegynae</taxon>
        <taxon>Araneoidea</taxon>
        <taxon>Nephilidae</taxon>
        <taxon>Nephila</taxon>
    </lineage>
</organism>
<dbReference type="AlphaFoldDB" id="A0A8X6QAS3"/>
<dbReference type="EMBL" id="BMAW01123623">
    <property type="protein sequence ID" value="GFU04164.1"/>
    <property type="molecule type" value="Genomic_DNA"/>
</dbReference>
<dbReference type="EMBL" id="BMAW01037289">
    <property type="protein sequence ID" value="GFU47811.1"/>
    <property type="molecule type" value="Genomic_DNA"/>
</dbReference>
<name>A0A8X6QAS3_NEPPI</name>
<accession>A0A8X6QAS3</accession>
<comment type="caution">
    <text evidence="3">The sequence shown here is derived from an EMBL/GenBank/DDBJ whole genome shotgun (WGS) entry which is preliminary data.</text>
</comment>
<dbReference type="Proteomes" id="UP000887013">
    <property type="component" value="Unassembled WGS sequence"/>
</dbReference>
<dbReference type="EMBL" id="BMAW01013859">
    <property type="protein sequence ID" value="GFT36085.1"/>
    <property type="molecule type" value="Genomic_DNA"/>
</dbReference>